<sequence>MDSEDDNNLKLPSNECYHELDNTYAIAGKDARCENLGKNSGEYTKEALLCMGLNGNLKNYDKLNIFQKMNNYKCNYLSLWAHDRLSKLEKSKQTSTKSIILTLWRESEQYEKDCNPAQFGIYINSTDHITEKNLYDYALNYEYLDNICKKSDVIPCTRKLAEYITERKNLYNQVKSECEAGRNNQFQRPCIALKDVKKIYTKDELLKLECKRIEDNLRSSREQDAGGRGLQGDFTEISPSGLPAPEVSSSDTHKAIGTAVPILGVLSIGFILHKFTGLGSMARNFLRGRINGMNSHDELPNELLESTYDDQLHPGITETYIGYQGM</sequence>
<dbReference type="Pfam" id="PF05795">
    <property type="entry name" value="Plasmodium_Vir"/>
    <property type="match status" value="1"/>
</dbReference>
<proteinExistence type="predicted"/>
<dbReference type="AlphaFoldDB" id="A0A1A8WI84"/>
<evidence type="ECO:0000313" key="2">
    <source>
        <dbReference type="EMBL" id="SBS92649.1"/>
    </source>
</evidence>
<evidence type="ECO:0000256" key="1">
    <source>
        <dbReference type="SAM" id="MobiDB-lite"/>
    </source>
</evidence>
<gene>
    <name evidence="2" type="ORF">POVCU2_0075420</name>
</gene>
<dbReference type="EMBL" id="FLQU01001340">
    <property type="protein sequence ID" value="SBS92649.1"/>
    <property type="molecule type" value="Genomic_DNA"/>
</dbReference>
<protein>
    <submittedName>
        <fullName evidence="2">PIR Superfamily Protein</fullName>
    </submittedName>
</protein>
<evidence type="ECO:0000313" key="3">
    <source>
        <dbReference type="Proteomes" id="UP000078560"/>
    </source>
</evidence>
<organism evidence="2 3">
    <name type="scientific">Plasmodium ovale curtisi</name>
    <dbReference type="NCBI Taxonomy" id="864141"/>
    <lineage>
        <taxon>Eukaryota</taxon>
        <taxon>Sar</taxon>
        <taxon>Alveolata</taxon>
        <taxon>Apicomplexa</taxon>
        <taxon>Aconoidasida</taxon>
        <taxon>Haemosporida</taxon>
        <taxon>Plasmodiidae</taxon>
        <taxon>Plasmodium</taxon>
        <taxon>Plasmodium (Plasmodium)</taxon>
    </lineage>
</organism>
<dbReference type="Proteomes" id="UP000078560">
    <property type="component" value="Unassembled WGS sequence"/>
</dbReference>
<dbReference type="InterPro" id="IPR008780">
    <property type="entry name" value="Plasmodium_Vir"/>
</dbReference>
<feature type="region of interest" description="Disordered" evidence="1">
    <location>
        <begin position="220"/>
        <end position="250"/>
    </location>
</feature>
<accession>A0A1A8WI84</accession>
<name>A0A1A8WI84_PLAOA</name>
<reference evidence="3" key="1">
    <citation type="submission" date="2016-05" db="EMBL/GenBank/DDBJ databases">
        <authorList>
            <person name="Naeem Raeece"/>
        </authorList>
    </citation>
    <scope>NUCLEOTIDE SEQUENCE [LARGE SCALE GENOMIC DNA]</scope>
</reference>